<accession>A0A6V8H7G6</accession>
<organism evidence="3 4">
    <name type="scientific">Talaromyces pinophilus</name>
    <name type="common">Penicillium pinophilum</name>
    <dbReference type="NCBI Taxonomy" id="128442"/>
    <lineage>
        <taxon>Eukaryota</taxon>
        <taxon>Fungi</taxon>
        <taxon>Dikarya</taxon>
        <taxon>Ascomycota</taxon>
        <taxon>Pezizomycotina</taxon>
        <taxon>Eurotiomycetes</taxon>
        <taxon>Eurotiomycetidae</taxon>
        <taxon>Eurotiales</taxon>
        <taxon>Trichocomaceae</taxon>
        <taxon>Talaromyces</taxon>
        <taxon>Talaromyces sect. Talaromyces</taxon>
    </lineage>
</organism>
<dbReference type="InterPro" id="IPR020471">
    <property type="entry name" value="AKR"/>
</dbReference>
<name>A0A6V8H7G6_TALPI</name>
<gene>
    <name evidence="3" type="ORF">TCE0_022r06571</name>
</gene>
<reference evidence="4" key="1">
    <citation type="journal article" date="2015" name="Genome Announc.">
        <title>Draft genome sequence of Talaromyces cellulolyticus strain Y-94, a source of lignocellulosic biomass-degrading enzymes.</title>
        <authorList>
            <person name="Fujii T."/>
            <person name="Koike H."/>
            <person name="Sawayama S."/>
            <person name="Yano S."/>
            <person name="Inoue H."/>
        </authorList>
    </citation>
    <scope>NUCLEOTIDE SEQUENCE [LARGE SCALE GENOMIC DNA]</scope>
    <source>
        <strain evidence="4">Y-94</strain>
    </source>
</reference>
<dbReference type="EMBL" id="DF933818">
    <property type="protein sequence ID" value="GAM37016.1"/>
    <property type="molecule type" value="Genomic_DNA"/>
</dbReference>
<evidence type="ECO:0000313" key="3">
    <source>
        <dbReference type="EMBL" id="GAM37016.1"/>
    </source>
</evidence>
<keyword evidence="4" id="KW-1185">Reference proteome</keyword>
<proteinExistence type="predicted"/>
<dbReference type="SUPFAM" id="SSF51430">
    <property type="entry name" value="NAD(P)-linked oxidoreductase"/>
    <property type="match status" value="1"/>
</dbReference>
<protein>
    <recommendedName>
        <fullName evidence="2">NADP-dependent oxidoreductase domain-containing protein</fullName>
    </recommendedName>
</protein>
<comment type="caution">
    <text evidence="3">The sequence shown here is derived from an EMBL/GenBank/DDBJ whole genome shotgun (WGS) entry which is preliminary data.</text>
</comment>
<dbReference type="PANTHER" id="PTHR43625">
    <property type="entry name" value="AFLATOXIN B1 ALDEHYDE REDUCTASE"/>
    <property type="match status" value="1"/>
</dbReference>
<dbReference type="InterPro" id="IPR023210">
    <property type="entry name" value="NADP_OxRdtase_dom"/>
</dbReference>
<dbReference type="Proteomes" id="UP000053095">
    <property type="component" value="Unassembled WGS sequence"/>
</dbReference>
<keyword evidence="1" id="KW-0560">Oxidoreductase</keyword>
<dbReference type="GO" id="GO:0005737">
    <property type="term" value="C:cytoplasm"/>
    <property type="evidence" value="ECO:0007669"/>
    <property type="project" value="TreeGrafter"/>
</dbReference>
<evidence type="ECO:0000259" key="2">
    <source>
        <dbReference type="Pfam" id="PF00248"/>
    </source>
</evidence>
<dbReference type="InterPro" id="IPR050791">
    <property type="entry name" value="Aldo-Keto_reductase"/>
</dbReference>
<evidence type="ECO:0000256" key="1">
    <source>
        <dbReference type="ARBA" id="ARBA00023002"/>
    </source>
</evidence>
<dbReference type="Gene3D" id="3.20.20.100">
    <property type="entry name" value="NADP-dependent oxidoreductase domain"/>
    <property type="match status" value="1"/>
</dbReference>
<dbReference type="InterPro" id="IPR036812">
    <property type="entry name" value="NAD(P)_OxRdtase_dom_sf"/>
</dbReference>
<dbReference type="PRINTS" id="PR00069">
    <property type="entry name" value="ALDKETRDTASE"/>
</dbReference>
<dbReference type="AlphaFoldDB" id="A0A6V8H7G6"/>
<evidence type="ECO:0000313" key="4">
    <source>
        <dbReference type="Proteomes" id="UP000053095"/>
    </source>
</evidence>
<dbReference type="GO" id="GO:0016491">
    <property type="term" value="F:oxidoreductase activity"/>
    <property type="evidence" value="ECO:0007669"/>
    <property type="project" value="UniProtKB-KW"/>
</dbReference>
<dbReference type="PANTHER" id="PTHR43625:SF40">
    <property type="entry name" value="ALDO-KETO REDUCTASE YAKC [NADP(+)]"/>
    <property type="match status" value="1"/>
</dbReference>
<feature type="domain" description="NADP-dependent oxidoreductase" evidence="2">
    <location>
        <begin position="18"/>
        <end position="333"/>
    </location>
</feature>
<sequence>MQPPTRRLGTNGPSVTAIGYGMMGLSAFYGKRQDDETRLQFLDKLYAAGQRFWDTSDIYGDSEDLLGKWFRLNPEKRQHIFLATKFGNMGGGNARTDPDYVLEACGKSLKRLRTDYIDLYYVHRADPGTPIEETVRAMDRLKKYVGPPLFFHCQLYDQKADTKHYREGKIRFLGLSEVSSSTLQRAHSVSSISAVQVEYSPFALEIESQEINLLATCKELGVAVVAYSPLGRGFLTGQLKSIDDLDQDDFRRKVPRYWPENFHHNVALVQELEKFAKQKGCTTSQLVLAWLMKQWDMVIPIPGTTKWENFTENMGSLQVDLSDDEARKMRNVIEKAGVVGDRYPDGWARTLFADTAPLP</sequence>
<dbReference type="Pfam" id="PF00248">
    <property type="entry name" value="Aldo_ket_red"/>
    <property type="match status" value="1"/>
</dbReference>